<evidence type="ECO:0000313" key="3">
    <source>
        <dbReference type="Proteomes" id="UP000184267"/>
    </source>
</evidence>
<comment type="caution">
    <text evidence="2">The sequence shown here is derived from an EMBL/GenBank/DDBJ whole genome shotgun (WGS) entry which is preliminary data.</text>
</comment>
<feature type="compositionally biased region" description="Polar residues" evidence="1">
    <location>
        <begin position="56"/>
        <end position="77"/>
    </location>
</feature>
<proteinExistence type="predicted"/>
<dbReference type="PRINTS" id="PR01217">
    <property type="entry name" value="PRICHEXTENSN"/>
</dbReference>
<gene>
    <name evidence="2" type="ORF">TRAPUB_6059</name>
</gene>
<accession>A0A1M2V6Y0</accession>
<feature type="compositionally biased region" description="Polar residues" evidence="1">
    <location>
        <begin position="86"/>
        <end position="95"/>
    </location>
</feature>
<keyword evidence="3" id="KW-1185">Reference proteome</keyword>
<reference evidence="2 3" key="1">
    <citation type="submission" date="2016-10" db="EMBL/GenBank/DDBJ databases">
        <title>Genome sequence of the basidiomycete white-rot fungus Trametes pubescens.</title>
        <authorList>
            <person name="Makela M.R."/>
            <person name="Granchi Z."/>
            <person name="Peng M."/>
            <person name="De Vries R.P."/>
            <person name="Grigoriev I."/>
            <person name="Riley R."/>
            <person name="Hilden K."/>
        </authorList>
    </citation>
    <scope>NUCLEOTIDE SEQUENCE [LARGE SCALE GENOMIC DNA]</scope>
    <source>
        <strain evidence="2 3">FBCC735</strain>
    </source>
</reference>
<sequence length="267" mass="27203">MNAGVRVLDINRFTGPVAFSSSSSLLTASQRTGIVQTAAPLSSSGSRVVNTIPRTVQQPKAGPSNLNSWAQKPQSVGASAKKPGPGSNTTATQSRWKPASEPSRRLSGASKKDPIVIDISDSDDDVPPKPAPSKPLSTARPSPSIARATPVRRKNAPIPPGALGAIRQNAPQRALQAPPEPSPSPRAPPPSLSYRTAPSSSLPSSASGSGSRASTVASSPAAVPAPQSAAVEPPAAKPAGTKRRLGMGRTVVGYSNKKFKPLVPGSS</sequence>
<evidence type="ECO:0000256" key="1">
    <source>
        <dbReference type="SAM" id="MobiDB-lite"/>
    </source>
</evidence>
<name>A0A1M2V6Y0_TRAPU</name>
<evidence type="ECO:0000313" key="2">
    <source>
        <dbReference type="EMBL" id="OJT03390.1"/>
    </source>
</evidence>
<dbReference type="Proteomes" id="UP000184267">
    <property type="component" value="Unassembled WGS sequence"/>
</dbReference>
<feature type="region of interest" description="Disordered" evidence="1">
    <location>
        <begin position="56"/>
        <end position="252"/>
    </location>
</feature>
<protein>
    <submittedName>
        <fullName evidence="2">Uncharacterized protein</fullName>
    </submittedName>
</protein>
<feature type="compositionally biased region" description="Low complexity" evidence="1">
    <location>
        <begin position="192"/>
        <end position="234"/>
    </location>
</feature>
<dbReference type="AlphaFoldDB" id="A0A1M2V6Y0"/>
<organism evidence="2 3">
    <name type="scientific">Trametes pubescens</name>
    <name type="common">White-rot fungus</name>
    <dbReference type="NCBI Taxonomy" id="154538"/>
    <lineage>
        <taxon>Eukaryota</taxon>
        <taxon>Fungi</taxon>
        <taxon>Dikarya</taxon>
        <taxon>Basidiomycota</taxon>
        <taxon>Agaricomycotina</taxon>
        <taxon>Agaricomycetes</taxon>
        <taxon>Polyporales</taxon>
        <taxon>Polyporaceae</taxon>
        <taxon>Trametes</taxon>
    </lineage>
</organism>
<feature type="compositionally biased region" description="Pro residues" evidence="1">
    <location>
        <begin position="178"/>
        <end position="191"/>
    </location>
</feature>
<dbReference type="OrthoDB" id="2758223at2759"/>
<dbReference type="EMBL" id="MNAD01001618">
    <property type="protein sequence ID" value="OJT03390.1"/>
    <property type="molecule type" value="Genomic_DNA"/>
</dbReference>